<dbReference type="Proteomes" id="UP000244184">
    <property type="component" value="Unassembled WGS sequence"/>
</dbReference>
<keyword evidence="1 2" id="KW-0129">CBS domain</keyword>
<dbReference type="PANTHER" id="PTHR43080:SF2">
    <property type="entry name" value="CBS DOMAIN-CONTAINING PROTEIN"/>
    <property type="match status" value="1"/>
</dbReference>
<dbReference type="SUPFAM" id="SSF46785">
    <property type="entry name" value="Winged helix' DNA-binding domain"/>
    <property type="match status" value="1"/>
</dbReference>
<reference evidence="4 5" key="1">
    <citation type="submission" date="2018-03" db="EMBL/GenBank/DDBJ databases">
        <title>Genome sequence of Paenibacillus elgii strain AC13 an antimicrobial compound producing bacteria.</title>
        <authorList>
            <person name="Kurokawa A.S."/>
            <person name="Araujo J.F."/>
            <person name="Costa R.A."/>
            <person name="Ortega D.B."/>
            <person name="Pires A.S."/>
            <person name="Pappas G.J.Jr."/>
            <person name="Franco O.L."/>
            <person name="Barreto C."/>
            <person name="Magalhaes B.S."/>
            <person name="Kruger R.H."/>
        </authorList>
    </citation>
    <scope>NUCLEOTIDE SEQUENCE [LARGE SCALE GENOMIC DNA]</scope>
    <source>
        <strain evidence="4 5">AC13</strain>
    </source>
</reference>
<evidence type="ECO:0000313" key="5">
    <source>
        <dbReference type="Proteomes" id="UP000244184"/>
    </source>
</evidence>
<feature type="domain" description="CBS" evidence="3">
    <location>
        <begin position="201"/>
        <end position="259"/>
    </location>
</feature>
<accession>A0A2T6FW40</accession>
<dbReference type="RefSeq" id="WP_108534032.1">
    <property type="nucleotide sequence ID" value="NZ_PYHP01000072.1"/>
</dbReference>
<dbReference type="PANTHER" id="PTHR43080">
    <property type="entry name" value="CBS DOMAIN-CONTAINING PROTEIN CBSX3, MITOCHONDRIAL"/>
    <property type="match status" value="1"/>
</dbReference>
<dbReference type="InterPro" id="IPR051257">
    <property type="entry name" value="Diverse_CBS-Domain"/>
</dbReference>
<protein>
    <recommendedName>
        <fullName evidence="3">CBS domain-containing protein</fullName>
    </recommendedName>
</protein>
<name>A0A2T6FW40_9BACL</name>
<evidence type="ECO:0000313" key="4">
    <source>
        <dbReference type="EMBL" id="PUA36128.1"/>
    </source>
</evidence>
<comment type="caution">
    <text evidence="4">The sequence shown here is derived from an EMBL/GenBank/DDBJ whole genome shotgun (WGS) entry which is preliminary data.</text>
</comment>
<dbReference type="SUPFAM" id="SSF75138">
    <property type="entry name" value="HprK N-terminal domain-like"/>
    <property type="match status" value="1"/>
</dbReference>
<dbReference type="SMART" id="SM00116">
    <property type="entry name" value="CBS"/>
    <property type="match status" value="2"/>
</dbReference>
<dbReference type="InterPro" id="IPR036390">
    <property type="entry name" value="WH_DNA-bd_sf"/>
</dbReference>
<evidence type="ECO:0000256" key="1">
    <source>
        <dbReference type="ARBA" id="ARBA00023122"/>
    </source>
</evidence>
<dbReference type="PROSITE" id="PS51371">
    <property type="entry name" value="CBS"/>
    <property type="match status" value="2"/>
</dbReference>
<dbReference type="InterPro" id="IPR036388">
    <property type="entry name" value="WH-like_DNA-bd_sf"/>
</dbReference>
<dbReference type="InterPro" id="IPR000644">
    <property type="entry name" value="CBS_dom"/>
</dbReference>
<dbReference type="Gene3D" id="3.40.1390.20">
    <property type="entry name" value="HprK N-terminal domain-like"/>
    <property type="match status" value="1"/>
</dbReference>
<dbReference type="Gene3D" id="1.10.10.10">
    <property type="entry name" value="Winged helix-like DNA-binding domain superfamily/Winged helix DNA-binding domain"/>
    <property type="match status" value="1"/>
</dbReference>
<proteinExistence type="predicted"/>
<dbReference type="InterPro" id="IPR028979">
    <property type="entry name" value="Ser_kin/Pase_Hpr-like_N_sf"/>
</dbReference>
<dbReference type="Pfam" id="PF07085">
    <property type="entry name" value="DRTGG"/>
    <property type="match status" value="1"/>
</dbReference>
<dbReference type="Gene3D" id="3.10.580.10">
    <property type="entry name" value="CBS-domain"/>
    <property type="match status" value="1"/>
</dbReference>
<sequence length="441" mass="48987">MQEETLTKHEQIIRYIEELSVGTHISVRKIAQALEVSEGTAYRAMKEAESLGYVSTKDRTGTVRVEKKEPQAIDKLTFAEVVNIVDGEVLGGASGLHKSLNKFVIGAMQLEAMKRYIEPGNLLIVGNRTQAHLYALGQGAGILVTGGFQTLDEAKELADELELPIISTSYDTFTVATMINRAIYDQLIKKKIMLVRDIIRTDTRVYSLRAEDTVSDMRHWMDETGHTRFPVVDERNKPIGMVTAKDVVGAEAGQPIHQLMTLDPLTVSDQAPVASVSHTMVWEGIELLPVVGKDGKMVGVISRDDVLKAMQYLQTQPQHGETLEDQIWSGMEKVRGKDGEFYYRGTVTAQMTNPVGTVSEGILTTLMSQVAIRTIREQKRGDLIVDSSSNYFLLPIPIDSVIECVPNVLEMSRKYGKIEVDIFCDGKRMAKSTFTCRLTEG</sequence>
<dbReference type="Gene3D" id="3.10.129.10">
    <property type="entry name" value="Hotdog Thioesterase"/>
    <property type="match status" value="1"/>
</dbReference>
<dbReference type="CDD" id="cd04596">
    <property type="entry name" value="CBS_pair_DRTGG_assoc"/>
    <property type="match status" value="1"/>
</dbReference>
<evidence type="ECO:0000259" key="3">
    <source>
        <dbReference type="PROSITE" id="PS51371"/>
    </source>
</evidence>
<dbReference type="InterPro" id="IPR010766">
    <property type="entry name" value="DRTGG"/>
</dbReference>
<gene>
    <name evidence="4" type="ORF">C8Z91_27165</name>
</gene>
<dbReference type="EMBL" id="PYHP01000072">
    <property type="protein sequence ID" value="PUA36128.1"/>
    <property type="molecule type" value="Genomic_DNA"/>
</dbReference>
<dbReference type="InterPro" id="IPR029069">
    <property type="entry name" value="HotDog_dom_sf"/>
</dbReference>
<feature type="domain" description="CBS" evidence="3">
    <location>
        <begin position="260"/>
        <end position="322"/>
    </location>
</feature>
<evidence type="ECO:0000256" key="2">
    <source>
        <dbReference type="PROSITE-ProRule" id="PRU00703"/>
    </source>
</evidence>
<dbReference type="SUPFAM" id="SSF54637">
    <property type="entry name" value="Thioesterase/thiol ester dehydrase-isomerase"/>
    <property type="match status" value="1"/>
</dbReference>
<dbReference type="InterPro" id="IPR046342">
    <property type="entry name" value="CBS_dom_sf"/>
</dbReference>
<dbReference type="Pfam" id="PF00571">
    <property type="entry name" value="CBS"/>
    <property type="match status" value="2"/>
</dbReference>
<dbReference type="AlphaFoldDB" id="A0A2T6FW40"/>
<organism evidence="4 5">
    <name type="scientific">Paenibacillus elgii</name>
    <dbReference type="NCBI Taxonomy" id="189691"/>
    <lineage>
        <taxon>Bacteria</taxon>
        <taxon>Bacillati</taxon>
        <taxon>Bacillota</taxon>
        <taxon>Bacilli</taxon>
        <taxon>Bacillales</taxon>
        <taxon>Paenibacillaceae</taxon>
        <taxon>Paenibacillus</taxon>
    </lineage>
</organism>
<dbReference type="SUPFAM" id="SSF54631">
    <property type="entry name" value="CBS-domain pair"/>
    <property type="match status" value="1"/>
</dbReference>